<dbReference type="SUPFAM" id="SSF88659">
    <property type="entry name" value="Sigma3 and sigma4 domains of RNA polymerase sigma factors"/>
    <property type="match status" value="1"/>
</dbReference>
<accession>A0A845M8U4</accession>
<reference evidence="8 9" key="1">
    <citation type="submission" date="2019-12" db="EMBL/GenBank/DDBJ databases">
        <title>Maritimibacter sp. nov. sp. isolated from sea sand.</title>
        <authorList>
            <person name="Kim J."/>
            <person name="Jeong S.E."/>
            <person name="Jung H.S."/>
            <person name="Jeon C.O."/>
        </authorList>
    </citation>
    <scope>NUCLEOTIDE SEQUENCE [LARGE SCALE GENOMIC DNA]</scope>
    <source>
        <strain evidence="8 9">DP07</strain>
    </source>
</reference>
<protein>
    <submittedName>
        <fullName evidence="8">Sigma-70 family RNA polymerase sigma factor</fullName>
    </submittedName>
</protein>
<proteinExistence type="inferred from homology"/>
<dbReference type="GO" id="GO:0003677">
    <property type="term" value="F:DNA binding"/>
    <property type="evidence" value="ECO:0007669"/>
    <property type="project" value="UniProtKB-KW"/>
</dbReference>
<dbReference type="PANTHER" id="PTHR43133">
    <property type="entry name" value="RNA POLYMERASE ECF-TYPE SIGMA FACTO"/>
    <property type="match status" value="1"/>
</dbReference>
<dbReference type="InterPro" id="IPR013324">
    <property type="entry name" value="RNA_pol_sigma_r3/r4-like"/>
</dbReference>
<dbReference type="NCBIfam" id="TIGR02937">
    <property type="entry name" value="sigma70-ECF"/>
    <property type="match status" value="1"/>
</dbReference>
<keyword evidence="4" id="KW-0238">DNA-binding</keyword>
<dbReference type="GO" id="GO:0006352">
    <property type="term" value="P:DNA-templated transcription initiation"/>
    <property type="evidence" value="ECO:0007669"/>
    <property type="project" value="InterPro"/>
</dbReference>
<sequence length="184" mass="20362">MDSRIRALEAYLVAAARTGDRGAMGRLVDLRGDRLRAHAVRLLGDREGARDVVQDAWVEILRGLGNLRDDHAFLPWALRIVTRRVARDIRRRQSGRRLADAWAEEAETSVDEAGPAASDGARVRAAIATLPRDQAATIALFYLEDMSVGEVSTALDVPVGTVKTRLMHARRKLRSVLEGDDDDR</sequence>
<dbReference type="Gene3D" id="1.10.1740.10">
    <property type="match status" value="1"/>
</dbReference>
<feature type="domain" description="RNA polymerase sigma-70 region 2" evidence="6">
    <location>
        <begin position="30"/>
        <end position="93"/>
    </location>
</feature>
<evidence type="ECO:0000256" key="5">
    <source>
        <dbReference type="ARBA" id="ARBA00023163"/>
    </source>
</evidence>
<organism evidence="8 9">
    <name type="scientific">Maritimibacter harenae</name>
    <dbReference type="NCBI Taxonomy" id="2606218"/>
    <lineage>
        <taxon>Bacteria</taxon>
        <taxon>Pseudomonadati</taxon>
        <taxon>Pseudomonadota</taxon>
        <taxon>Alphaproteobacteria</taxon>
        <taxon>Rhodobacterales</taxon>
        <taxon>Roseobacteraceae</taxon>
        <taxon>Maritimibacter</taxon>
    </lineage>
</organism>
<keyword evidence="3" id="KW-0731">Sigma factor</keyword>
<dbReference type="InterPro" id="IPR039425">
    <property type="entry name" value="RNA_pol_sigma-70-like"/>
</dbReference>
<evidence type="ECO:0000256" key="1">
    <source>
        <dbReference type="ARBA" id="ARBA00010641"/>
    </source>
</evidence>
<keyword evidence="2" id="KW-0805">Transcription regulation</keyword>
<evidence type="ECO:0000259" key="6">
    <source>
        <dbReference type="Pfam" id="PF04542"/>
    </source>
</evidence>
<comment type="caution">
    <text evidence="8">The sequence shown here is derived from an EMBL/GenBank/DDBJ whole genome shotgun (WGS) entry which is preliminary data.</text>
</comment>
<gene>
    <name evidence="8" type="ORF">GQE99_06925</name>
</gene>
<name>A0A845M8U4_9RHOB</name>
<dbReference type="PANTHER" id="PTHR43133:SF8">
    <property type="entry name" value="RNA POLYMERASE SIGMA FACTOR HI_1459-RELATED"/>
    <property type="match status" value="1"/>
</dbReference>
<keyword evidence="9" id="KW-1185">Reference proteome</keyword>
<feature type="domain" description="RNA polymerase sigma factor 70 region 4 type 2" evidence="7">
    <location>
        <begin position="122"/>
        <end position="173"/>
    </location>
</feature>
<evidence type="ECO:0000313" key="9">
    <source>
        <dbReference type="Proteomes" id="UP000467322"/>
    </source>
</evidence>
<dbReference type="InterPro" id="IPR013249">
    <property type="entry name" value="RNA_pol_sigma70_r4_t2"/>
</dbReference>
<dbReference type="CDD" id="cd06171">
    <property type="entry name" value="Sigma70_r4"/>
    <property type="match status" value="1"/>
</dbReference>
<dbReference type="Proteomes" id="UP000467322">
    <property type="component" value="Unassembled WGS sequence"/>
</dbReference>
<evidence type="ECO:0000256" key="2">
    <source>
        <dbReference type="ARBA" id="ARBA00023015"/>
    </source>
</evidence>
<dbReference type="InterPro" id="IPR013325">
    <property type="entry name" value="RNA_pol_sigma_r2"/>
</dbReference>
<dbReference type="Pfam" id="PF08281">
    <property type="entry name" value="Sigma70_r4_2"/>
    <property type="match status" value="1"/>
</dbReference>
<keyword evidence="5" id="KW-0804">Transcription</keyword>
<dbReference type="SUPFAM" id="SSF88946">
    <property type="entry name" value="Sigma2 domain of RNA polymerase sigma factors"/>
    <property type="match status" value="1"/>
</dbReference>
<evidence type="ECO:0000313" key="8">
    <source>
        <dbReference type="EMBL" id="MZR12751.1"/>
    </source>
</evidence>
<evidence type="ECO:0000256" key="3">
    <source>
        <dbReference type="ARBA" id="ARBA00023082"/>
    </source>
</evidence>
<dbReference type="Gene3D" id="1.10.10.10">
    <property type="entry name" value="Winged helix-like DNA-binding domain superfamily/Winged helix DNA-binding domain"/>
    <property type="match status" value="1"/>
</dbReference>
<dbReference type="Pfam" id="PF04542">
    <property type="entry name" value="Sigma70_r2"/>
    <property type="match status" value="1"/>
</dbReference>
<dbReference type="InterPro" id="IPR036388">
    <property type="entry name" value="WH-like_DNA-bd_sf"/>
</dbReference>
<dbReference type="InterPro" id="IPR014284">
    <property type="entry name" value="RNA_pol_sigma-70_dom"/>
</dbReference>
<evidence type="ECO:0000256" key="4">
    <source>
        <dbReference type="ARBA" id="ARBA00023125"/>
    </source>
</evidence>
<comment type="similarity">
    <text evidence="1">Belongs to the sigma-70 factor family. ECF subfamily.</text>
</comment>
<dbReference type="InterPro" id="IPR007627">
    <property type="entry name" value="RNA_pol_sigma70_r2"/>
</dbReference>
<dbReference type="AlphaFoldDB" id="A0A845M8U4"/>
<dbReference type="EMBL" id="WTUX01000011">
    <property type="protein sequence ID" value="MZR12751.1"/>
    <property type="molecule type" value="Genomic_DNA"/>
</dbReference>
<evidence type="ECO:0000259" key="7">
    <source>
        <dbReference type="Pfam" id="PF08281"/>
    </source>
</evidence>
<dbReference type="GO" id="GO:0016987">
    <property type="term" value="F:sigma factor activity"/>
    <property type="evidence" value="ECO:0007669"/>
    <property type="project" value="UniProtKB-KW"/>
</dbReference>